<feature type="region of interest" description="Disordered" evidence="1">
    <location>
        <begin position="171"/>
        <end position="343"/>
    </location>
</feature>
<dbReference type="VEuPathDB" id="CryptoDB:GNI_082070"/>
<accession>A0A023B680</accession>
<protein>
    <submittedName>
        <fullName evidence="2">Uncharacterized protein</fullName>
    </submittedName>
</protein>
<feature type="compositionally biased region" description="Polar residues" evidence="1">
    <location>
        <begin position="82"/>
        <end position="99"/>
    </location>
</feature>
<dbReference type="RefSeq" id="XP_011134055.1">
    <property type="nucleotide sequence ID" value="XM_011135753.1"/>
</dbReference>
<gene>
    <name evidence="2" type="ORF">GNI_082070</name>
</gene>
<feature type="compositionally biased region" description="Basic and acidic residues" evidence="1">
    <location>
        <begin position="185"/>
        <end position="226"/>
    </location>
</feature>
<evidence type="ECO:0000256" key="1">
    <source>
        <dbReference type="SAM" id="MobiDB-lite"/>
    </source>
</evidence>
<dbReference type="GeneID" id="22912977"/>
<comment type="caution">
    <text evidence="2">The sequence shown here is derived from an EMBL/GenBank/DDBJ whole genome shotgun (WGS) entry which is preliminary data.</text>
</comment>
<evidence type="ECO:0000313" key="2">
    <source>
        <dbReference type="EMBL" id="EZG65869.1"/>
    </source>
</evidence>
<dbReference type="AlphaFoldDB" id="A0A023B680"/>
<sequence length="373" mass="40693">MSVWSRIARRVDLVHIYTSQPERERTAVELRRRRSTLMSECTRVSKFLQPPVLQIDDWSCVERQHLLNNNHLGNSPGDPLQKNGNQTASPSASLSLGSVNLQGRRRSAGERYTHSWLAPTRFNPARWHRDRLRTRSLSRTASLTRTPNASPITGRNSIAIFDTHLLSTHQQTDHSLLPNAGDEDGLGHKGVRDNGLRDNGLRDNGLRDNGLRDDGLRDDGLGDDGTRGNGPRDVLLDESSQLTKVARGSLDGSPRPEASPSREGSPAGEVSPEAKASLEAEASPETAGSGLTLEDSAFPGLQPRSRLAAAVSHTRLLKSAARGSPATRGSPAARGPGPEESGELLYEVQILPRASSAGIQSTSFRRPWYKPWR</sequence>
<keyword evidence="3" id="KW-1185">Reference proteome</keyword>
<proteinExistence type="predicted"/>
<dbReference type="EMBL" id="AFNH02000614">
    <property type="protein sequence ID" value="EZG65869.1"/>
    <property type="molecule type" value="Genomic_DNA"/>
</dbReference>
<organism evidence="2 3">
    <name type="scientific">Gregarina niphandrodes</name>
    <name type="common">Septate eugregarine</name>
    <dbReference type="NCBI Taxonomy" id="110365"/>
    <lineage>
        <taxon>Eukaryota</taxon>
        <taxon>Sar</taxon>
        <taxon>Alveolata</taxon>
        <taxon>Apicomplexa</taxon>
        <taxon>Conoidasida</taxon>
        <taxon>Gregarinasina</taxon>
        <taxon>Eugregarinorida</taxon>
        <taxon>Gregarinidae</taxon>
        <taxon>Gregarina</taxon>
    </lineage>
</organism>
<reference evidence="2" key="1">
    <citation type="submission" date="2013-12" db="EMBL/GenBank/DDBJ databases">
        <authorList>
            <person name="Omoto C.K."/>
            <person name="Sibley D."/>
            <person name="Venepally P."/>
            <person name="Hadjithomas M."/>
            <person name="Karamycheva S."/>
            <person name="Brunk B."/>
            <person name="Roos D."/>
            <person name="Caler E."/>
            <person name="Lorenzi H."/>
        </authorList>
    </citation>
    <scope>NUCLEOTIDE SEQUENCE</scope>
</reference>
<feature type="region of interest" description="Disordered" evidence="1">
    <location>
        <begin position="70"/>
        <end position="99"/>
    </location>
</feature>
<evidence type="ECO:0000313" key="3">
    <source>
        <dbReference type="Proteomes" id="UP000019763"/>
    </source>
</evidence>
<dbReference type="Proteomes" id="UP000019763">
    <property type="component" value="Unassembled WGS sequence"/>
</dbReference>
<name>A0A023B680_GRENI</name>